<evidence type="ECO:0000313" key="22">
    <source>
        <dbReference type="Proteomes" id="UP000018467"/>
    </source>
</evidence>
<dbReference type="InterPro" id="IPR002110">
    <property type="entry name" value="Ankyrin_rpt"/>
</dbReference>
<name>A0A3B1IP52_ASTMX</name>
<dbReference type="PROSITE" id="PS50003">
    <property type="entry name" value="PH_DOMAIN"/>
    <property type="match status" value="1"/>
</dbReference>
<evidence type="ECO:0000256" key="4">
    <source>
        <dbReference type="ARBA" id="ARBA00022443"/>
    </source>
</evidence>
<evidence type="ECO:0000256" key="3">
    <source>
        <dbReference type="ARBA" id="ARBA00004555"/>
    </source>
</evidence>
<dbReference type="Gene3D" id="2.30.29.30">
    <property type="entry name" value="Pleckstrin-homology domain (PH domain)/Phosphotyrosine-binding domain (PTB)"/>
    <property type="match status" value="1"/>
</dbReference>
<keyword evidence="12 14" id="KW-0040">ANK repeat</keyword>
<feature type="domain" description="Arf-GAP" evidence="20">
    <location>
        <begin position="376"/>
        <end position="489"/>
    </location>
</feature>
<evidence type="ECO:0000256" key="16">
    <source>
        <dbReference type="PROSITE-ProRule" id="PRU00288"/>
    </source>
</evidence>
<dbReference type="Pfam" id="PF14604">
    <property type="entry name" value="SH3_9"/>
    <property type="match status" value="1"/>
</dbReference>
<feature type="region of interest" description="Disordered" evidence="17">
    <location>
        <begin position="712"/>
        <end position="760"/>
    </location>
</feature>
<dbReference type="SUPFAM" id="SSF50729">
    <property type="entry name" value="PH domain-like"/>
    <property type="match status" value="1"/>
</dbReference>
<feature type="domain" description="PH" evidence="19">
    <location>
        <begin position="261"/>
        <end position="353"/>
    </location>
</feature>
<feature type="compositionally biased region" description="Pro residues" evidence="17">
    <location>
        <begin position="820"/>
        <end position="839"/>
    </location>
</feature>
<evidence type="ECO:0000256" key="13">
    <source>
        <dbReference type="ARBA" id="ARBA00023136"/>
    </source>
</evidence>
<accession>A0A3B1IP52</accession>
<dbReference type="GO" id="GO:0005794">
    <property type="term" value="C:Golgi apparatus"/>
    <property type="evidence" value="ECO:0007669"/>
    <property type="project" value="UniProtKB-SubCell"/>
</dbReference>
<dbReference type="GO" id="GO:0005096">
    <property type="term" value="F:GTPase activator activity"/>
    <property type="evidence" value="ECO:0007669"/>
    <property type="project" value="UniProtKB-KW"/>
</dbReference>
<evidence type="ECO:0000256" key="15">
    <source>
        <dbReference type="PROSITE-ProRule" id="PRU00192"/>
    </source>
</evidence>
<reference evidence="22" key="2">
    <citation type="journal article" date="2014" name="Nat. Commun.">
        <title>The cavefish genome reveals candidate genes for eye loss.</title>
        <authorList>
            <person name="McGaugh S.E."/>
            <person name="Gross J.B."/>
            <person name="Aken B."/>
            <person name="Blin M."/>
            <person name="Borowsky R."/>
            <person name="Chalopin D."/>
            <person name="Hinaux H."/>
            <person name="Jeffery W.R."/>
            <person name="Keene A."/>
            <person name="Ma L."/>
            <person name="Minx P."/>
            <person name="Murphy D."/>
            <person name="O'Quin K.E."/>
            <person name="Retaux S."/>
            <person name="Rohner N."/>
            <person name="Searle S.M."/>
            <person name="Stahl B.A."/>
            <person name="Tabin C."/>
            <person name="Volff J.N."/>
            <person name="Yoshizawa M."/>
            <person name="Warren W.C."/>
        </authorList>
    </citation>
    <scope>NUCLEOTIDE SEQUENCE [LARGE SCALE GENOMIC DNA]</scope>
    <source>
        <strain evidence="22">female</strain>
    </source>
</reference>
<dbReference type="SUPFAM" id="SSF50044">
    <property type="entry name" value="SH3-domain"/>
    <property type="match status" value="1"/>
</dbReference>
<keyword evidence="8" id="KW-0479">Metal-binding</keyword>
<dbReference type="SMART" id="SM00326">
    <property type="entry name" value="SH3"/>
    <property type="match status" value="1"/>
</dbReference>
<dbReference type="CDD" id="cd11965">
    <property type="entry name" value="SH3_ASAP1"/>
    <property type="match status" value="1"/>
</dbReference>
<dbReference type="InterPro" id="IPR037278">
    <property type="entry name" value="ARFGAP/RecO"/>
</dbReference>
<dbReference type="Pfam" id="PF01412">
    <property type="entry name" value="ArfGap"/>
    <property type="match status" value="1"/>
</dbReference>
<dbReference type="SMART" id="SM00233">
    <property type="entry name" value="PH"/>
    <property type="match status" value="1"/>
</dbReference>
<dbReference type="SUPFAM" id="SSF48403">
    <property type="entry name" value="Ankyrin repeat"/>
    <property type="match status" value="1"/>
</dbReference>
<dbReference type="Ensembl" id="ENSAMXT00000055316.1">
    <property type="protein sequence ID" value="ENSAMXP00000031748.1"/>
    <property type="gene ID" value="ENSAMXG00000002685.2"/>
</dbReference>
<dbReference type="FunFam" id="1.25.40.20:FF:000006">
    <property type="entry name" value="Arf-GAP with SH3 domain, ANK repeat and PH domain-containing protein 2"/>
    <property type="match status" value="1"/>
</dbReference>
<dbReference type="GeneTree" id="ENSGT00940000158547"/>
<dbReference type="FunFam" id="2.30.29.30:FF:000012">
    <property type="entry name" value="Arf-GAP with SH3 domain, ANK repeat and PH domain-containing protein 2"/>
    <property type="match status" value="1"/>
</dbReference>
<dbReference type="SUPFAM" id="SSF57863">
    <property type="entry name" value="ArfGap/RecO-like zinc finger"/>
    <property type="match status" value="1"/>
</dbReference>
<dbReference type="Gene3D" id="1.25.40.20">
    <property type="entry name" value="Ankyrin repeat-containing domain"/>
    <property type="match status" value="1"/>
</dbReference>
<dbReference type="AlphaFoldDB" id="A0A3B1IP52"/>
<evidence type="ECO:0000256" key="8">
    <source>
        <dbReference type="ARBA" id="ARBA00022723"/>
    </source>
</evidence>
<dbReference type="Pfam" id="PF00169">
    <property type="entry name" value="PH"/>
    <property type="match status" value="1"/>
</dbReference>
<evidence type="ECO:0000259" key="18">
    <source>
        <dbReference type="PROSITE" id="PS50002"/>
    </source>
</evidence>
<dbReference type="FunFam" id="1.20.1270.60:FF:000004">
    <property type="entry name" value="Arf-GAP with SH3 domain, ANK repeat and PH domain-containing protein 1"/>
    <property type="match status" value="1"/>
</dbReference>
<evidence type="ECO:0000256" key="9">
    <source>
        <dbReference type="ARBA" id="ARBA00022737"/>
    </source>
</evidence>
<feature type="compositionally biased region" description="Polar residues" evidence="17">
    <location>
        <begin position="893"/>
        <end position="903"/>
    </location>
</feature>
<dbReference type="SMART" id="SM00105">
    <property type="entry name" value="ArfGap"/>
    <property type="match status" value="1"/>
</dbReference>
<dbReference type="InterPro" id="IPR027267">
    <property type="entry name" value="AH/BAR_dom_sf"/>
</dbReference>
<dbReference type="InterPro" id="IPR011993">
    <property type="entry name" value="PH-like_dom_sf"/>
</dbReference>
<sequence length="1004" mass="112546">ALDQDRTSLQKVKKSVKAIYNSGQDHVQNEETYALALDKFGSNFISRDNPDLGTAFVKFSTLTKELSALLKNLLQSLSHNVIFTLDSLLKGDLKGVKGDLKKPFDKAWKDYETKFTKIEKEKREHAKQHGMIRTEITGAEIAEEMEKERRLFQLQMCEYLIKVNEIKTKKGVDLLQNLIKYYHAQCNFFQDGLKTADKLKQYIEKLAADLYNIKQTQDEEKKQLTALRDLIKSSLQLEKEDSQSKQGGYSMHQLQGNKEFGSEKKGYLMKKSDGLRKVWQRRKCSVKGGILTISHATSNRQPVKLNLLTCQVKPSAEDRKCFDLISHNRTYHFQAEDEQEFVIWISVLTNSKEEALNMAFRGEQTAGEDGLEDLTKAIIDDVLRIPGNEVCCDCGAADPKWLSTNLGILTCIECSGIHREMGVHISRIQSMELDKLGTSELLLAKNVGNSNFNEIMEGNLPCPSPKPTPSSDMTVRKEFIHAKYVDHKFARKMCMSAAVKMSELYEAVRSRDLLALIQVYAEGVELMEPLPDAGQEAGETALHFAVRTADHTSLHQVDFLVQNSGNLDKQTERGNTALHYCCIYEKHECLKLLLRGKPATDITNHNGETALDVARRMRIDQCAELMQATEGKFNPKVHVEYEWNLRQEEMDESDDDLDDKPSPIKKDRRPQSFCHSSSLSPHDKLSLPIFSGPRDKQRLSYSSFTTQMYSVSTDCPSSPVSDAPPLPPRNAGKGKLRPPAHLRHSHITTSSTTKSTLGPRVLPKLPQKVALRKIETIHHPSVDRPSQPHEPVLLFQKSLQCSDTPQKVPVPDKPHSGDLPPKPQPSELPPKPGELPPKPHLSDLPPKPQLGDLPPKPQLKDLPPKPQLADLPILKPVAPEPVHKPPPGEVTPKSESPETPTSIQPAEPSPQPTPPSEDTNGSPACAPDTPVPLPRKINTGKSKTRRVKTIYDCQADNDDELTFVEGEVIVVTGEEDQEWWIGHIEGQPERKGAFPMSFVHILSD</sequence>
<dbReference type="InterPro" id="IPR004148">
    <property type="entry name" value="BAR_dom"/>
</dbReference>
<dbReference type="InterPro" id="IPR036770">
    <property type="entry name" value="Ankyrin_rpt-contain_sf"/>
</dbReference>
<evidence type="ECO:0000259" key="19">
    <source>
        <dbReference type="PROSITE" id="PS50003"/>
    </source>
</evidence>
<evidence type="ECO:0000256" key="7">
    <source>
        <dbReference type="ARBA" id="ARBA00022553"/>
    </source>
</evidence>
<dbReference type="FunFam" id="1.25.40.950:FF:000001">
    <property type="entry name" value="Arf-GAP with SH3 domain, ANK repeat and PH domain-containing protein 1"/>
    <property type="match status" value="1"/>
</dbReference>
<keyword evidence="11" id="KW-0333">Golgi apparatus</keyword>
<dbReference type="Bgee" id="ENSAMXG00000002685">
    <property type="expression patterns" value="Expressed in camera-type eye and 14 other cell types or tissues"/>
</dbReference>
<dbReference type="GO" id="GO:0016020">
    <property type="term" value="C:membrane"/>
    <property type="evidence" value="ECO:0007669"/>
    <property type="project" value="UniProtKB-SubCell"/>
</dbReference>
<dbReference type="Gene3D" id="1.10.220.150">
    <property type="entry name" value="Arf GTPase activating protein"/>
    <property type="match status" value="1"/>
</dbReference>
<keyword evidence="6" id="KW-0963">Cytoplasm</keyword>
<feature type="compositionally biased region" description="Low complexity" evidence="17">
    <location>
        <begin position="867"/>
        <end position="877"/>
    </location>
</feature>
<dbReference type="SUPFAM" id="SSF103657">
    <property type="entry name" value="BAR/IMD domain-like"/>
    <property type="match status" value="1"/>
</dbReference>
<dbReference type="Pfam" id="PF16746">
    <property type="entry name" value="BAR_3"/>
    <property type="match status" value="1"/>
</dbReference>
<evidence type="ECO:0000256" key="2">
    <source>
        <dbReference type="ARBA" id="ARBA00004496"/>
    </source>
</evidence>
<dbReference type="FunFam" id="1.10.220.150:FF:000002">
    <property type="entry name" value="arf-GAP with SH3 domain, ANK repeat and PH domain-containing protein 1"/>
    <property type="match status" value="1"/>
</dbReference>
<evidence type="ECO:0000256" key="1">
    <source>
        <dbReference type="ARBA" id="ARBA00004370"/>
    </source>
</evidence>
<feature type="compositionally biased region" description="Acidic residues" evidence="17">
    <location>
        <begin position="649"/>
        <end position="658"/>
    </location>
</feature>
<reference evidence="21" key="4">
    <citation type="submission" date="2025-09" db="UniProtKB">
        <authorList>
            <consortium name="Ensembl"/>
        </authorList>
    </citation>
    <scope>IDENTIFICATION</scope>
</reference>
<evidence type="ECO:0000259" key="20">
    <source>
        <dbReference type="PROSITE" id="PS50115"/>
    </source>
</evidence>
<protein>
    <submittedName>
        <fullName evidence="21">ArfGAP with SH3 domain, ankyrin repeat and PH domain 1</fullName>
    </submittedName>
</protein>
<dbReference type="InterPro" id="IPR001164">
    <property type="entry name" value="ArfGAP_dom"/>
</dbReference>
<dbReference type="InterPro" id="IPR037844">
    <property type="entry name" value="PH_ASAP"/>
</dbReference>
<dbReference type="Pfam" id="PF12796">
    <property type="entry name" value="Ank_2"/>
    <property type="match status" value="1"/>
</dbReference>
<evidence type="ECO:0000313" key="21">
    <source>
        <dbReference type="Ensembl" id="ENSAMXP00000031748.1"/>
    </source>
</evidence>
<keyword evidence="5" id="KW-0343">GTPase activation</keyword>
<dbReference type="InterPro" id="IPR038508">
    <property type="entry name" value="ArfGAP_dom_sf"/>
</dbReference>
<feature type="region of interest" description="Disordered" evidence="17">
    <location>
        <begin position="649"/>
        <end position="692"/>
    </location>
</feature>
<dbReference type="CDD" id="cd13251">
    <property type="entry name" value="PH_ASAP"/>
    <property type="match status" value="1"/>
</dbReference>
<keyword evidence="10" id="KW-0862">Zinc</keyword>
<dbReference type="PANTHER" id="PTHR45854:SF2">
    <property type="entry name" value="ARF-GAP WITH SH3 DOMAIN, ANK REPEAT AND PH DOMAIN-CONTAINING PROTEIN 1"/>
    <property type="match status" value="1"/>
</dbReference>
<dbReference type="InterPro" id="IPR001849">
    <property type="entry name" value="PH_domain"/>
</dbReference>
<dbReference type="PROSITE" id="PS50088">
    <property type="entry name" value="ANK_REPEAT"/>
    <property type="match status" value="1"/>
</dbReference>
<comment type="subcellular location">
    <subcellularLocation>
        <location evidence="2">Cytoplasm</location>
    </subcellularLocation>
    <subcellularLocation>
        <location evidence="3">Golgi apparatus</location>
    </subcellularLocation>
    <subcellularLocation>
        <location evidence="1">Membrane</location>
    </subcellularLocation>
</comment>
<dbReference type="PROSITE" id="PS50002">
    <property type="entry name" value="SH3"/>
    <property type="match status" value="1"/>
</dbReference>
<dbReference type="InterPro" id="IPR043593">
    <property type="entry name" value="ASAP"/>
</dbReference>
<keyword evidence="9" id="KW-0677">Repeat</keyword>
<dbReference type="CDD" id="cd08848">
    <property type="entry name" value="ArfGap_ASAP1"/>
    <property type="match status" value="1"/>
</dbReference>
<dbReference type="PRINTS" id="PR00405">
    <property type="entry name" value="REVINTRACTNG"/>
</dbReference>
<reference evidence="22" key="1">
    <citation type="submission" date="2013-03" db="EMBL/GenBank/DDBJ databases">
        <authorList>
            <person name="Jeffery W."/>
            <person name="Warren W."/>
            <person name="Wilson R.K."/>
        </authorList>
    </citation>
    <scope>NUCLEOTIDE SEQUENCE</scope>
    <source>
        <strain evidence="22">female</strain>
    </source>
</reference>
<organism evidence="21 22">
    <name type="scientific">Astyanax mexicanus</name>
    <name type="common">Blind cave fish</name>
    <name type="synonym">Astyanax fasciatus mexicanus</name>
    <dbReference type="NCBI Taxonomy" id="7994"/>
    <lineage>
        <taxon>Eukaryota</taxon>
        <taxon>Metazoa</taxon>
        <taxon>Chordata</taxon>
        <taxon>Craniata</taxon>
        <taxon>Vertebrata</taxon>
        <taxon>Euteleostomi</taxon>
        <taxon>Actinopterygii</taxon>
        <taxon>Neopterygii</taxon>
        <taxon>Teleostei</taxon>
        <taxon>Ostariophysi</taxon>
        <taxon>Characiformes</taxon>
        <taxon>Characoidei</taxon>
        <taxon>Acestrorhamphidae</taxon>
        <taxon>Acestrorhamphinae</taxon>
        <taxon>Astyanax</taxon>
    </lineage>
</organism>
<keyword evidence="13" id="KW-0472">Membrane</keyword>
<dbReference type="FunFam" id="2.30.30.40:FF:000012">
    <property type="entry name" value="Arf-GAP with SH3 domain, ANK repeat and PH domain-containing protein 2"/>
    <property type="match status" value="1"/>
</dbReference>
<reference evidence="21" key="3">
    <citation type="submission" date="2025-08" db="UniProtKB">
        <authorList>
            <consortium name="Ensembl"/>
        </authorList>
    </citation>
    <scope>IDENTIFICATION</scope>
</reference>
<evidence type="ECO:0000256" key="6">
    <source>
        <dbReference type="ARBA" id="ARBA00022490"/>
    </source>
</evidence>
<evidence type="ECO:0000256" key="12">
    <source>
        <dbReference type="ARBA" id="ARBA00023043"/>
    </source>
</evidence>
<feature type="domain" description="SH3" evidence="18">
    <location>
        <begin position="942"/>
        <end position="1004"/>
    </location>
</feature>
<dbReference type="Proteomes" id="UP000018467">
    <property type="component" value="Unassembled WGS sequence"/>
</dbReference>
<feature type="compositionally biased region" description="Basic residues" evidence="17">
    <location>
        <begin position="732"/>
        <end position="746"/>
    </location>
</feature>
<evidence type="ECO:0000256" key="5">
    <source>
        <dbReference type="ARBA" id="ARBA00022468"/>
    </source>
</evidence>
<proteinExistence type="predicted"/>
<keyword evidence="4 15" id="KW-0728">SH3 domain</keyword>
<feature type="region of interest" description="Disordered" evidence="17">
    <location>
        <begin position="800"/>
        <end position="943"/>
    </location>
</feature>
<dbReference type="PANTHER" id="PTHR45854">
    <property type="entry name" value="ASAP FAMILY MEMBER"/>
    <property type="match status" value="1"/>
</dbReference>
<keyword evidence="16" id="KW-0863">Zinc-finger</keyword>
<dbReference type="InterPro" id="IPR038016">
    <property type="entry name" value="ASAP1_SH3"/>
</dbReference>
<dbReference type="InterPro" id="IPR001452">
    <property type="entry name" value="SH3_domain"/>
</dbReference>
<dbReference type="Gene3D" id="1.20.1270.60">
    <property type="entry name" value="Arfaptin homology (AH) domain/BAR domain"/>
    <property type="match status" value="1"/>
</dbReference>
<dbReference type="PROSITE" id="PS50115">
    <property type="entry name" value="ARFGAP"/>
    <property type="match status" value="1"/>
</dbReference>
<evidence type="ECO:0000256" key="17">
    <source>
        <dbReference type="SAM" id="MobiDB-lite"/>
    </source>
</evidence>
<feature type="repeat" description="ANK" evidence="14">
    <location>
        <begin position="537"/>
        <end position="572"/>
    </location>
</feature>
<keyword evidence="7" id="KW-0597">Phosphoprotein</keyword>
<dbReference type="InterPro" id="IPR036028">
    <property type="entry name" value="SH3-like_dom_sf"/>
</dbReference>
<dbReference type="Gene3D" id="2.30.30.40">
    <property type="entry name" value="SH3 Domains"/>
    <property type="match status" value="1"/>
</dbReference>
<dbReference type="SMART" id="SM00248">
    <property type="entry name" value="ANK"/>
    <property type="match status" value="2"/>
</dbReference>
<evidence type="ECO:0000256" key="10">
    <source>
        <dbReference type="ARBA" id="ARBA00022833"/>
    </source>
</evidence>
<keyword evidence="22" id="KW-1185">Reference proteome</keyword>
<evidence type="ECO:0000256" key="11">
    <source>
        <dbReference type="ARBA" id="ARBA00023034"/>
    </source>
</evidence>
<evidence type="ECO:0000256" key="14">
    <source>
        <dbReference type="PROSITE-ProRule" id="PRU00023"/>
    </source>
</evidence>
<dbReference type="GO" id="GO:0008270">
    <property type="term" value="F:zinc ion binding"/>
    <property type="evidence" value="ECO:0007669"/>
    <property type="project" value="UniProtKB-KW"/>
</dbReference>
<dbReference type="Gene3D" id="1.25.40.950">
    <property type="match status" value="1"/>
</dbReference>